<dbReference type="Proteomes" id="UP000248889">
    <property type="component" value="Unassembled WGS sequence"/>
</dbReference>
<organism evidence="1 2">
    <name type="scientific">Streptacidiphilus pinicola</name>
    <dbReference type="NCBI Taxonomy" id="2219663"/>
    <lineage>
        <taxon>Bacteria</taxon>
        <taxon>Bacillati</taxon>
        <taxon>Actinomycetota</taxon>
        <taxon>Actinomycetes</taxon>
        <taxon>Kitasatosporales</taxon>
        <taxon>Streptomycetaceae</taxon>
        <taxon>Streptacidiphilus</taxon>
    </lineage>
</organism>
<keyword evidence="2" id="KW-1185">Reference proteome</keyword>
<evidence type="ECO:0000313" key="1">
    <source>
        <dbReference type="EMBL" id="RAG85327.1"/>
    </source>
</evidence>
<comment type="caution">
    <text evidence="1">The sequence shown here is derived from an EMBL/GenBank/DDBJ whole genome shotgun (WGS) entry which is preliminary data.</text>
</comment>
<sequence>MSHACAPLLARPARLTNTVTAPARPLLVVERLDHSVDAAVLLSFCVGPGSAAPAPALGLAPAGDRSAAWGGVDAGAWV</sequence>
<accession>A0A2X0IL25</accession>
<reference evidence="1 2" key="1">
    <citation type="submission" date="2018-06" db="EMBL/GenBank/DDBJ databases">
        <title>Streptacidiphilus pinicola sp. nov., isolated from pine grove soil.</title>
        <authorList>
            <person name="Roh S.G."/>
            <person name="Park S."/>
            <person name="Kim M.-K."/>
            <person name="Yun B.-R."/>
            <person name="Park J."/>
            <person name="Kim M.J."/>
            <person name="Kim Y.S."/>
            <person name="Kim S.B."/>
        </authorList>
    </citation>
    <scope>NUCLEOTIDE SEQUENCE [LARGE SCALE GENOMIC DNA]</scope>
    <source>
        <strain evidence="1 2">MMS16-CNU450</strain>
    </source>
</reference>
<gene>
    <name evidence="1" type="ORF">DN069_12380</name>
</gene>
<name>A0A2X0IL25_9ACTN</name>
<protein>
    <submittedName>
        <fullName evidence="1">Uncharacterized protein</fullName>
    </submittedName>
</protein>
<evidence type="ECO:0000313" key="2">
    <source>
        <dbReference type="Proteomes" id="UP000248889"/>
    </source>
</evidence>
<dbReference type="EMBL" id="QKYN01000043">
    <property type="protein sequence ID" value="RAG85327.1"/>
    <property type="molecule type" value="Genomic_DNA"/>
</dbReference>
<dbReference type="AlphaFoldDB" id="A0A2X0IL25"/>
<proteinExistence type="predicted"/>
<dbReference type="RefSeq" id="WP_111500988.1">
    <property type="nucleotide sequence ID" value="NZ_QKYN01000043.1"/>
</dbReference>